<reference evidence="4" key="1">
    <citation type="submission" date="2020-11" db="EMBL/GenBank/DDBJ databases">
        <authorList>
            <person name="Tran Van P."/>
        </authorList>
    </citation>
    <scope>NUCLEOTIDE SEQUENCE</scope>
</reference>
<dbReference type="PROSITE" id="PS50191">
    <property type="entry name" value="CRAL_TRIO"/>
    <property type="match status" value="1"/>
</dbReference>
<dbReference type="PANTHER" id="PTHR10194">
    <property type="entry name" value="RAS GTPASE-ACTIVATING PROTEINS"/>
    <property type="match status" value="1"/>
</dbReference>
<dbReference type="Gene3D" id="1.10.506.10">
    <property type="entry name" value="GTPase Activation - p120gap, domain 1"/>
    <property type="match status" value="2"/>
</dbReference>
<feature type="compositionally biased region" description="Polar residues" evidence="3">
    <location>
        <begin position="1757"/>
        <end position="1779"/>
    </location>
</feature>
<dbReference type="InterPro" id="IPR016024">
    <property type="entry name" value="ARM-type_fold"/>
</dbReference>
<dbReference type="PROSITE" id="PS50018">
    <property type="entry name" value="RAS_GTPASE_ACTIV_2"/>
    <property type="match status" value="1"/>
</dbReference>
<keyword evidence="1" id="KW-0343">GTPase activation</keyword>
<dbReference type="Pfam" id="PF21877">
    <property type="entry name" value="PH_NF1"/>
    <property type="match status" value="1"/>
</dbReference>
<protein>
    <submittedName>
        <fullName evidence="4">Uncharacterized protein</fullName>
    </submittedName>
</protein>
<evidence type="ECO:0000256" key="1">
    <source>
        <dbReference type="ARBA" id="ARBA00022468"/>
    </source>
</evidence>
<dbReference type="CDD" id="cd00170">
    <property type="entry name" value="SEC14"/>
    <property type="match status" value="1"/>
</dbReference>
<feature type="non-terminal residue" evidence="4">
    <location>
        <position position="1"/>
    </location>
</feature>
<dbReference type="InterPro" id="IPR054071">
    <property type="entry name" value="PH_NF1"/>
</dbReference>
<dbReference type="InterPro" id="IPR011993">
    <property type="entry name" value="PH-like_dom_sf"/>
</dbReference>
<evidence type="ECO:0000313" key="4">
    <source>
        <dbReference type="EMBL" id="CAD7229078.1"/>
    </source>
</evidence>
<dbReference type="Gene3D" id="2.30.29.30">
    <property type="entry name" value="Pleckstrin-homology domain (PH domain)/Phosphotyrosine-binding domain (PTB)"/>
    <property type="match status" value="1"/>
</dbReference>
<dbReference type="GO" id="GO:0005096">
    <property type="term" value="F:GTPase activator activity"/>
    <property type="evidence" value="ECO:0007669"/>
    <property type="project" value="UniProtKB-KW"/>
</dbReference>
<dbReference type="SMART" id="SM00516">
    <property type="entry name" value="SEC14"/>
    <property type="match status" value="1"/>
</dbReference>
<dbReference type="Pfam" id="PF13716">
    <property type="entry name" value="CRAL_TRIO_2"/>
    <property type="match status" value="1"/>
</dbReference>
<feature type="region of interest" description="Disordered" evidence="3">
    <location>
        <begin position="1749"/>
        <end position="1779"/>
    </location>
</feature>
<dbReference type="Pfam" id="PF00616">
    <property type="entry name" value="RasGAP"/>
    <property type="match status" value="1"/>
</dbReference>
<name>A0A7R8WHJ8_9CRUS</name>
<accession>A0A7R8WHJ8</accession>
<dbReference type="Gene3D" id="3.40.525.10">
    <property type="entry name" value="CRAL-TRIO lipid binding domain"/>
    <property type="match status" value="1"/>
</dbReference>
<dbReference type="CDD" id="cd13313">
    <property type="entry name" value="PH_NF1"/>
    <property type="match status" value="1"/>
</dbReference>
<dbReference type="InterPro" id="IPR036865">
    <property type="entry name" value="CRAL-TRIO_dom_sf"/>
</dbReference>
<dbReference type="SUPFAM" id="SSF48371">
    <property type="entry name" value="ARM repeat"/>
    <property type="match status" value="1"/>
</dbReference>
<dbReference type="InterPro" id="IPR008936">
    <property type="entry name" value="Rho_GTPase_activation_prot"/>
</dbReference>
<keyword evidence="2" id="KW-0597">Phosphoprotein</keyword>
<dbReference type="CDD" id="cd05130">
    <property type="entry name" value="RasGAP_Neurofibromin"/>
    <property type="match status" value="1"/>
</dbReference>
<dbReference type="InterPro" id="IPR039360">
    <property type="entry name" value="Ras_GTPase"/>
</dbReference>
<feature type="region of interest" description="Disordered" evidence="3">
    <location>
        <begin position="2055"/>
        <end position="2102"/>
    </location>
</feature>
<dbReference type="EMBL" id="OB661857">
    <property type="protein sequence ID" value="CAD7229078.1"/>
    <property type="molecule type" value="Genomic_DNA"/>
</dbReference>
<evidence type="ECO:0000256" key="3">
    <source>
        <dbReference type="SAM" id="MobiDB-lite"/>
    </source>
</evidence>
<dbReference type="InterPro" id="IPR001936">
    <property type="entry name" value="RasGAP_dom"/>
</dbReference>
<dbReference type="SUPFAM" id="SSF48350">
    <property type="entry name" value="GTPase activation domain, GAP"/>
    <property type="match status" value="1"/>
</dbReference>
<sequence>AWDDTNTYWEASTKFLTTYPKSKQEDGQSEGFTHRMVKRRASHHCMEHDLEDQINEWANMTGFLVSLGGVCLQRKSPVRNAQLNLTPKGSGGMAAVMSQEAEYCAVIAFVEKLLRLLICNNEKFGAQIQKHVKELVGHEMSPALYPILFEQTKAVVEKFFDQQGQNFPDIAQVIVSDTSTQFIEHIIFIMKNVLENKTDHPAEHFGVTSIEAMMLAIVRYVRHLDTTVHALHIKTKLCQLVGTMMLRHDDLTFRQEMRFRNKLVEYLSDWVMGNSHQMAPPTQGDVSSITRDLDQACMEAVASLLCGLPLQSEESERGDVMEAKSQLFLKYFTLFMNLLNDCSEAQEVEKDRPRMGGKLNTLRNATIQAMSNLLSANIDSGLMHSIGLGYHKDLQTRAAFMEVLTKILQQGTEFDTLAETALADRYEQLVSLVAMMGDKGELPIAVALASVCQTSQLVSTDQDELARVFVMIFDGKHLLTALMWNMFYREVEVSDCMQSLCRGNSLGSKIMAYCFKIYGSSYLLNLLGPLLRPLCQRTDISFEVDPARLPPNEDIDENRSQLLVLTQKVFDAIIASESIFPPNLRTMCHTLYQVLSKRFPQIPQTNIGAVGTVIFLRFINPAIVSPYEQHILDQQPSTQVRRGLMLMSKILQNIANHVEFSKEQHMLHFNGFLNQNFDACRKFVIQISMDREVEDSVSSHTGSFLSGDPNVLALHRILWTHQEKIGDHLSKSTKESGDPKVQRRPFEKLSTLLAYLGPPEHKPLDIHMDMTSSKFEDIMSRHHMHEKDEFKSIKNLNIFYQAGTSKTGNPVFYYIARRYKIGETNGDLLIYHVILTLKPFCHKPFELVVDFTHTCSDNRFRTEYLQKWFAVLPEVAYENIQAAYVYNCNSWLREYTKFHERIFAGLKGNRKIVFLESPTRLTDFIEVDQIKLPGATVSLDEDLKVFQNALKLSHKDTKVAIKVGPSAIQITSAERTKVLGHAVLLNDVYYASEIEEVCLVDDNQFTLTIANESGPLSFIHNDCDSIVQAIIHIRTRWELSQPDSVTVHQKIRPKDVPGTLLNMALLNLGSPDPNLRTAAYNLLCALTANFGLRIEGQLLETSGLCIPSNNTIFIKSVSETLARNEPHLTLEFLEECIQGFRASTIELKHLCLEYMTPWLKNLTRFCKSSDKQDDVKRQKVGMILDKLITLTIEEEEMYPSIQAKIWGHIGQVSDLIDMVLDFFLKRSVAGGLGSSSAEIMADTTVALAASNVRLVARKVISRLCKVLERTCVSPTTTLEQHLMWDDIAILARYILMLSFNNCLDVANNLPFLFHIVTILVGTGSVSLRASIHGLVINVIHSLCTCTTPSFSDSTQRILRLTLEEFSLPKYYLLFGISKVKVKSAAVTAFRSSYRHINERWDRSFTSPADSERISLQSLETIADSLLEIMESCMADVPNCDWLTQWTLLAKCFAFRYNPAIQPRALIVFGCISKEATDHDIKQILRHLVKALESFNDVTQIEAIVSALSRLQPLLRRESPIHCALFWVAVSVLQLDEMSLYSAGLALLEMNLHTLDTHRAFDKEGIQAIMMRTREPLEWYFKQLDHAMGLSFRANFHFALVGHLLKGYRHPNPATVARTTRVLTMLLSIVAKPQRRDKYEVTPESVAYLAALVPVSEDVRSRCRVKQPVSKLVTESFSYDSFPMDLNLGMDMESPSPVSSGADSAMGSPPGSYALMPQLLNGFVLAAAATEASLHSAVVSKLLQQSIHSGSSGSLSSAGTPRTDNPSSNAPTASVKSNSTTGSVVLKDAVFKKYEEKKQPLDSQQQRPKERRERISVTSENNILLDPEVLTDFATQALVLTVLATLTKNSCDDNELRVLYEYLAEASVVFPKTFPVIYSLLDAKINSVLQLCHDPVIILAVQCIIQNMVALPDERENQHMHYLRQNCGFGGLWRFAGNFTKANNCTAENSELFVNYLERMVETCLPGDDLDGEFSGMDSSATTLQAYPSLLSVSSAVNLSSSLTSLTVASPTDKGRPLTHPPHALHLSASYHQHLHQRLAASTSSNGHAHVLNVRGRRKASGASTSSAEGVMSSSSPPPRPPSVPRGSPVAYDRRYNRSSTRL</sequence>
<dbReference type="InterPro" id="IPR001251">
    <property type="entry name" value="CRAL-TRIO_dom"/>
</dbReference>
<dbReference type="PANTHER" id="PTHR10194:SF142">
    <property type="entry name" value="NEUROFIBROMIN"/>
    <property type="match status" value="1"/>
</dbReference>
<evidence type="ECO:0000256" key="2">
    <source>
        <dbReference type="ARBA" id="ARBA00022553"/>
    </source>
</evidence>
<dbReference type="OrthoDB" id="28245at2759"/>
<proteinExistence type="predicted"/>
<organism evidence="4">
    <name type="scientific">Cyprideis torosa</name>
    <dbReference type="NCBI Taxonomy" id="163714"/>
    <lineage>
        <taxon>Eukaryota</taxon>
        <taxon>Metazoa</taxon>
        <taxon>Ecdysozoa</taxon>
        <taxon>Arthropoda</taxon>
        <taxon>Crustacea</taxon>
        <taxon>Oligostraca</taxon>
        <taxon>Ostracoda</taxon>
        <taxon>Podocopa</taxon>
        <taxon>Podocopida</taxon>
        <taxon>Cytherocopina</taxon>
        <taxon>Cytheroidea</taxon>
        <taxon>Cytherideidae</taxon>
        <taxon>Cyprideis</taxon>
    </lineage>
</organism>
<dbReference type="SMART" id="SM00323">
    <property type="entry name" value="RasGAP"/>
    <property type="match status" value="1"/>
</dbReference>
<gene>
    <name evidence="4" type="ORF">CTOB1V02_LOCUS6951</name>
</gene>